<protein>
    <submittedName>
        <fullName evidence="2">Protein F37C4.5</fullName>
    </submittedName>
</protein>
<name>A0A0A9Y9Y2_LYGHE</name>
<feature type="domain" description="DUF4139" evidence="1">
    <location>
        <begin position="3"/>
        <end position="153"/>
    </location>
</feature>
<gene>
    <name evidence="2" type="primary">F37C4.5</name>
    <name evidence="2" type="ORF">CM83_12896</name>
    <name evidence="3" type="ORF">g.93428</name>
</gene>
<organism evidence="2">
    <name type="scientific">Lygus hesperus</name>
    <name type="common">Western plant bug</name>
    <dbReference type="NCBI Taxonomy" id="30085"/>
    <lineage>
        <taxon>Eukaryota</taxon>
        <taxon>Metazoa</taxon>
        <taxon>Ecdysozoa</taxon>
        <taxon>Arthropoda</taxon>
        <taxon>Hexapoda</taxon>
        <taxon>Insecta</taxon>
        <taxon>Pterygota</taxon>
        <taxon>Neoptera</taxon>
        <taxon>Paraneoptera</taxon>
        <taxon>Hemiptera</taxon>
        <taxon>Heteroptera</taxon>
        <taxon>Panheteroptera</taxon>
        <taxon>Cimicomorpha</taxon>
        <taxon>Miridae</taxon>
        <taxon>Mirini</taxon>
        <taxon>Lygus</taxon>
    </lineage>
</organism>
<dbReference type="PANTHER" id="PTHR31005:SF8">
    <property type="entry name" value="DUF4139 DOMAIN-CONTAINING PROTEIN"/>
    <property type="match status" value="1"/>
</dbReference>
<reference evidence="2" key="1">
    <citation type="journal article" date="2014" name="PLoS ONE">
        <title>Transcriptome-Based Identification of ABC Transporters in the Western Tarnished Plant Bug Lygus hesperus.</title>
        <authorList>
            <person name="Hull J.J."/>
            <person name="Chaney K."/>
            <person name="Geib S.M."/>
            <person name="Fabrick J.A."/>
            <person name="Brent C.S."/>
            <person name="Walsh D."/>
            <person name="Lavine L.C."/>
        </authorList>
    </citation>
    <scope>NUCLEOTIDE SEQUENCE</scope>
</reference>
<reference evidence="3" key="3">
    <citation type="journal article" date="2016" name="Gigascience">
        <title>De novo construction of an expanded transcriptome assembly for the western tarnished plant bug, Lygus hesperus.</title>
        <authorList>
            <person name="Tassone E.E."/>
            <person name="Geib S.M."/>
            <person name="Hall B."/>
            <person name="Fabrick J.A."/>
            <person name="Brent C.S."/>
            <person name="Hull J.J."/>
        </authorList>
    </citation>
    <scope>NUCLEOTIDE SEQUENCE</scope>
</reference>
<evidence type="ECO:0000259" key="1">
    <source>
        <dbReference type="Pfam" id="PF13598"/>
    </source>
</evidence>
<dbReference type="PANTHER" id="PTHR31005">
    <property type="entry name" value="DUF4139 DOMAIN-CONTAINING PROTEIN"/>
    <property type="match status" value="1"/>
</dbReference>
<accession>A0A0A9Y9Y2</accession>
<dbReference type="Pfam" id="PF13598">
    <property type="entry name" value="DUF4139"/>
    <property type="match status" value="1"/>
</dbReference>
<dbReference type="EMBL" id="GBHO01015701">
    <property type="protein sequence ID" value="JAG27903.1"/>
    <property type="molecule type" value="Transcribed_RNA"/>
</dbReference>
<proteinExistence type="predicted"/>
<dbReference type="EMBL" id="GDHC01003909">
    <property type="protein sequence ID" value="JAQ14720.1"/>
    <property type="molecule type" value="Transcribed_RNA"/>
</dbReference>
<dbReference type="AlphaFoldDB" id="A0A0A9Y9Y2"/>
<reference evidence="2" key="2">
    <citation type="submission" date="2014-07" db="EMBL/GenBank/DDBJ databases">
        <authorList>
            <person name="Hull J."/>
        </authorList>
    </citation>
    <scope>NUCLEOTIDE SEQUENCE</scope>
</reference>
<evidence type="ECO:0000313" key="3">
    <source>
        <dbReference type="EMBL" id="JAQ14720.1"/>
    </source>
</evidence>
<dbReference type="InterPro" id="IPR011935">
    <property type="entry name" value="CHP02231"/>
</dbReference>
<sequence>MSVYTIAGLATVKSDNNAVKVTITRQALDMALKYISVPKLDPAVYALVRAMNATPFDLLPGTASVFYDNTFVNTSHMTLVPSKALIYISLGADEAVKVTRTLVRRVESSGRVFFSLKKYFECSYVFDVESKLATRAVDLILRDHYPRSVDDDLYI</sequence>
<dbReference type="InterPro" id="IPR037291">
    <property type="entry name" value="DUF4139"/>
</dbReference>
<evidence type="ECO:0000313" key="2">
    <source>
        <dbReference type="EMBL" id="JAG27903.1"/>
    </source>
</evidence>